<dbReference type="InterPro" id="IPR036866">
    <property type="entry name" value="RibonucZ/Hydroxyglut_hydro"/>
</dbReference>
<proteinExistence type="predicted"/>
<sequence>MKPALLLGAAASLCACSAANHVERVQDDTTVVAYRNNDSDSGVFRNLHPRVAVYPENCTEDCYPETPAVACQAMGENCQFVGAQPRPKLVTGFTIQWFGHASFMIETPDKQQWLLDPVSKQFDWPVDVAFKLAGGFYRNEPSWLSESQLQATDAVFYSHIHYDHFNKDDIAAIGTQAQYFTPLNFADYFPDGGYRIREMAWYGRSQLGEMKIHFVPANHFSGRIWVPFIYDDNEKTLWGGWLFEHQGKKLFFAGDTGYSAHFQEIRAKYGEIDVCLMPIASYHHPEKSIWYRYVHTTPEDALVAAQELGCKVMIPWGYGNVSWKMGDISSHSALLRLLHMKQKLKSDVPVYVLNEGESLVL</sequence>
<evidence type="ECO:0000313" key="3">
    <source>
        <dbReference type="Proteomes" id="UP001595453"/>
    </source>
</evidence>
<evidence type="ECO:0000313" key="2">
    <source>
        <dbReference type="EMBL" id="MFC3032309.1"/>
    </source>
</evidence>
<gene>
    <name evidence="2" type="ORF">ACFOEE_07250</name>
</gene>
<dbReference type="PANTHER" id="PTHR15032">
    <property type="entry name" value="N-ACYL-PHOSPHATIDYLETHANOLAMINE-HYDROLYZING PHOSPHOLIPASE D"/>
    <property type="match status" value="1"/>
</dbReference>
<dbReference type="EMBL" id="JBHRSD010000011">
    <property type="protein sequence ID" value="MFC3032309.1"/>
    <property type="molecule type" value="Genomic_DNA"/>
</dbReference>
<dbReference type="SUPFAM" id="SSF56281">
    <property type="entry name" value="Metallo-hydrolase/oxidoreductase"/>
    <property type="match status" value="1"/>
</dbReference>
<dbReference type="InterPro" id="IPR001279">
    <property type="entry name" value="Metallo-B-lactamas"/>
</dbReference>
<comment type="caution">
    <text evidence="2">The sequence shown here is derived from an EMBL/GenBank/DDBJ whole genome shotgun (WGS) entry which is preliminary data.</text>
</comment>
<dbReference type="Pfam" id="PF12706">
    <property type="entry name" value="Lactamase_B_2"/>
    <property type="match status" value="1"/>
</dbReference>
<dbReference type="Proteomes" id="UP001595453">
    <property type="component" value="Unassembled WGS sequence"/>
</dbReference>
<dbReference type="PROSITE" id="PS51257">
    <property type="entry name" value="PROKAR_LIPOPROTEIN"/>
    <property type="match status" value="1"/>
</dbReference>
<evidence type="ECO:0000259" key="1">
    <source>
        <dbReference type="Pfam" id="PF12706"/>
    </source>
</evidence>
<name>A0ABV7CI13_9GAMM</name>
<feature type="domain" description="Metallo-beta-lactamase" evidence="1">
    <location>
        <begin position="132"/>
        <end position="315"/>
    </location>
</feature>
<dbReference type="RefSeq" id="WP_377122644.1">
    <property type="nucleotide sequence ID" value="NZ_JBHRSD010000011.1"/>
</dbReference>
<protein>
    <submittedName>
        <fullName evidence="2">MBL fold metallo-hydrolase</fullName>
    </submittedName>
</protein>
<organism evidence="2 3">
    <name type="scientific">Pseudoalteromonas fenneropenaei</name>
    <dbReference type="NCBI Taxonomy" id="1737459"/>
    <lineage>
        <taxon>Bacteria</taxon>
        <taxon>Pseudomonadati</taxon>
        <taxon>Pseudomonadota</taxon>
        <taxon>Gammaproteobacteria</taxon>
        <taxon>Alteromonadales</taxon>
        <taxon>Pseudoalteromonadaceae</taxon>
        <taxon>Pseudoalteromonas</taxon>
    </lineage>
</organism>
<dbReference type="PANTHER" id="PTHR15032:SF4">
    <property type="entry name" value="N-ACYL-PHOSPHATIDYLETHANOLAMINE-HYDROLYZING PHOSPHOLIPASE D"/>
    <property type="match status" value="1"/>
</dbReference>
<accession>A0ABV7CI13</accession>
<dbReference type="Gene3D" id="3.60.15.10">
    <property type="entry name" value="Ribonuclease Z/Hydroxyacylglutathione hydrolase-like"/>
    <property type="match status" value="1"/>
</dbReference>
<keyword evidence="3" id="KW-1185">Reference proteome</keyword>
<reference evidence="3" key="1">
    <citation type="journal article" date="2019" name="Int. J. Syst. Evol. Microbiol.">
        <title>The Global Catalogue of Microorganisms (GCM) 10K type strain sequencing project: providing services to taxonomists for standard genome sequencing and annotation.</title>
        <authorList>
            <consortium name="The Broad Institute Genomics Platform"/>
            <consortium name="The Broad Institute Genome Sequencing Center for Infectious Disease"/>
            <person name="Wu L."/>
            <person name="Ma J."/>
        </authorList>
    </citation>
    <scope>NUCLEOTIDE SEQUENCE [LARGE SCALE GENOMIC DNA]</scope>
    <source>
        <strain evidence="3">KCTC 42730</strain>
    </source>
</reference>